<keyword evidence="4" id="KW-0560">Oxidoreductase</keyword>
<name>A0AAN8UYA4_9MAGN</name>
<accession>A0AAN8UYA4</accession>
<comment type="caution">
    <text evidence="7">The sequence shown here is derived from an EMBL/GenBank/DDBJ whole genome shotgun (WGS) entry which is preliminary data.</text>
</comment>
<dbReference type="SUPFAM" id="SSF48264">
    <property type="entry name" value="Cytochrome P450"/>
    <property type="match status" value="1"/>
</dbReference>
<comment type="cofactor">
    <cofactor evidence="1">
        <name>heme</name>
        <dbReference type="ChEBI" id="CHEBI:30413"/>
    </cofactor>
</comment>
<sequence length="215" mass="24756">SKGTLLLLFTIAFLALLVQIYVGKSITDPESHPVNGTVFDQLFYFNRLYDYQTEIAHQHPTFRLLAPEHSEIYPTDPRNIEHIVKTNFDIFTTIWTETSESSRMTEFLIARRKIPSSDDLTSEIWQDLVMRSALVSKFKVGFSVELNCLVRSSKEGIEVLEAVDVSNALIYWRYVDPLWKLKRFLNLGAEAILKKNLKIIDDVVYEVPGRKQANA</sequence>
<keyword evidence="6" id="KW-0732">Signal</keyword>
<dbReference type="GO" id="GO:0004497">
    <property type="term" value="F:monooxygenase activity"/>
    <property type="evidence" value="ECO:0007669"/>
    <property type="project" value="InterPro"/>
</dbReference>
<organism evidence="7 8">
    <name type="scientific">Dillenia turbinata</name>
    <dbReference type="NCBI Taxonomy" id="194707"/>
    <lineage>
        <taxon>Eukaryota</taxon>
        <taxon>Viridiplantae</taxon>
        <taxon>Streptophyta</taxon>
        <taxon>Embryophyta</taxon>
        <taxon>Tracheophyta</taxon>
        <taxon>Spermatophyta</taxon>
        <taxon>Magnoliopsida</taxon>
        <taxon>eudicotyledons</taxon>
        <taxon>Gunneridae</taxon>
        <taxon>Pentapetalae</taxon>
        <taxon>Dilleniales</taxon>
        <taxon>Dilleniaceae</taxon>
        <taxon>Dillenia</taxon>
    </lineage>
</organism>
<evidence type="ECO:0000256" key="1">
    <source>
        <dbReference type="ARBA" id="ARBA00001971"/>
    </source>
</evidence>
<dbReference type="GO" id="GO:0005506">
    <property type="term" value="F:iron ion binding"/>
    <property type="evidence" value="ECO:0007669"/>
    <property type="project" value="InterPro"/>
</dbReference>
<comment type="similarity">
    <text evidence="2">Belongs to the cytochrome P450 family.</text>
</comment>
<keyword evidence="8" id="KW-1185">Reference proteome</keyword>
<keyword evidence="5" id="KW-0408">Iron</keyword>
<evidence type="ECO:0000256" key="4">
    <source>
        <dbReference type="ARBA" id="ARBA00023002"/>
    </source>
</evidence>
<proteinExistence type="inferred from homology"/>
<dbReference type="PANTHER" id="PTHR24296">
    <property type="entry name" value="CYTOCHROME P450"/>
    <property type="match status" value="1"/>
</dbReference>
<feature type="chain" id="PRO_5042909206" evidence="6">
    <location>
        <begin position="24"/>
        <end position="215"/>
    </location>
</feature>
<evidence type="ECO:0000256" key="3">
    <source>
        <dbReference type="ARBA" id="ARBA00022723"/>
    </source>
</evidence>
<dbReference type="InterPro" id="IPR036396">
    <property type="entry name" value="Cyt_P450_sf"/>
</dbReference>
<feature type="signal peptide" evidence="6">
    <location>
        <begin position="1"/>
        <end position="23"/>
    </location>
</feature>
<evidence type="ECO:0000256" key="6">
    <source>
        <dbReference type="SAM" id="SignalP"/>
    </source>
</evidence>
<evidence type="ECO:0000256" key="5">
    <source>
        <dbReference type="ARBA" id="ARBA00023004"/>
    </source>
</evidence>
<evidence type="ECO:0000313" key="7">
    <source>
        <dbReference type="EMBL" id="KAK6920241.1"/>
    </source>
</evidence>
<dbReference type="GO" id="GO:0016705">
    <property type="term" value="F:oxidoreductase activity, acting on paired donors, with incorporation or reduction of molecular oxygen"/>
    <property type="evidence" value="ECO:0007669"/>
    <property type="project" value="InterPro"/>
</dbReference>
<dbReference type="GO" id="GO:0020037">
    <property type="term" value="F:heme binding"/>
    <property type="evidence" value="ECO:0007669"/>
    <property type="project" value="InterPro"/>
</dbReference>
<feature type="non-terminal residue" evidence="7">
    <location>
        <position position="1"/>
    </location>
</feature>
<dbReference type="AlphaFoldDB" id="A0AAN8UYA4"/>
<gene>
    <name evidence="7" type="ORF">RJ641_016145</name>
</gene>
<dbReference type="Proteomes" id="UP001370490">
    <property type="component" value="Unassembled WGS sequence"/>
</dbReference>
<protein>
    <submittedName>
        <fullName evidence="7">Uncharacterized protein</fullName>
    </submittedName>
</protein>
<evidence type="ECO:0000313" key="8">
    <source>
        <dbReference type="Proteomes" id="UP001370490"/>
    </source>
</evidence>
<keyword evidence="3" id="KW-0479">Metal-binding</keyword>
<evidence type="ECO:0000256" key="2">
    <source>
        <dbReference type="ARBA" id="ARBA00010617"/>
    </source>
</evidence>
<dbReference type="EMBL" id="JBAMMX010000021">
    <property type="protein sequence ID" value="KAK6920241.1"/>
    <property type="molecule type" value="Genomic_DNA"/>
</dbReference>
<reference evidence="7 8" key="1">
    <citation type="submission" date="2023-12" db="EMBL/GenBank/DDBJ databases">
        <title>A high-quality genome assembly for Dillenia turbinata (Dilleniales).</title>
        <authorList>
            <person name="Chanderbali A."/>
        </authorList>
    </citation>
    <scope>NUCLEOTIDE SEQUENCE [LARGE SCALE GENOMIC DNA]</scope>
    <source>
        <strain evidence="7">LSX21</strain>
        <tissue evidence="7">Leaf</tissue>
    </source>
</reference>